<feature type="non-terminal residue" evidence="1">
    <location>
        <position position="1"/>
    </location>
</feature>
<comment type="caution">
    <text evidence="1">The sequence shown here is derived from an EMBL/GenBank/DDBJ whole genome shotgun (WGS) entry which is preliminary data.</text>
</comment>
<evidence type="ECO:0000313" key="2">
    <source>
        <dbReference type="Proteomes" id="UP000324800"/>
    </source>
</evidence>
<name>A0A5J4TFA5_9EUKA</name>
<reference evidence="1 2" key="1">
    <citation type="submission" date="2019-03" db="EMBL/GenBank/DDBJ databases">
        <title>Single cell metagenomics reveals metabolic interactions within the superorganism composed of flagellate Streblomastix strix and complex community of Bacteroidetes bacteria on its surface.</title>
        <authorList>
            <person name="Treitli S.C."/>
            <person name="Kolisko M."/>
            <person name="Husnik F."/>
            <person name="Keeling P."/>
            <person name="Hampl V."/>
        </authorList>
    </citation>
    <scope>NUCLEOTIDE SEQUENCE [LARGE SCALE GENOMIC DNA]</scope>
    <source>
        <strain evidence="1">ST1C</strain>
    </source>
</reference>
<accession>A0A5J4TFA5</accession>
<sequence length="97" mass="10832">AIIDVPTFNASEHRDKVAAELFGITAKKILLGLPSIPTLSIPPRTHLQSLALPTLHFFVVQDINRPIDVSFTEVLCQKQYAARRQVRAEISNPSRQD</sequence>
<dbReference type="AlphaFoldDB" id="A0A5J4TFA5"/>
<organism evidence="1 2">
    <name type="scientific">Streblomastix strix</name>
    <dbReference type="NCBI Taxonomy" id="222440"/>
    <lineage>
        <taxon>Eukaryota</taxon>
        <taxon>Metamonada</taxon>
        <taxon>Preaxostyla</taxon>
        <taxon>Oxymonadida</taxon>
        <taxon>Streblomastigidae</taxon>
        <taxon>Streblomastix</taxon>
    </lineage>
</organism>
<dbReference type="EMBL" id="SNRW01032710">
    <property type="protein sequence ID" value="KAA6356602.1"/>
    <property type="molecule type" value="Genomic_DNA"/>
</dbReference>
<proteinExistence type="predicted"/>
<protein>
    <submittedName>
        <fullName evidence="1">Uncharacterized protein</fullName>
    </submittedName>
</protein>
<dbReference type="Proteomes" id="UP000324800">
    <property type="component" value="Unassembled WGS sequence"/>
</dbReference>
<gene>
    <name evidence="1" type="ORF">EZS28_047871</name>
</gene>
<evidence type="ECO:0000313" key="1">
    <source>
        <dbReference type="EMBL" id="KAA6356602.1"/>
    </source>
</evidence>